<keyword evidence="2" id="KW-1003">Cell membrane</keyword>
<gene>
    <name evidence="10" type="ORF">ACFOSU_10625</name>
</gene>
<evidence type="ECO:0000256" key="2">
    <source>
        <dbReference type="ARBA" id="ARBA00022475"/>
    </source>
</evidence>
<dbReference type="CDD" id="cd03216">
    <property type="entry name" value="ABC_Carb_Monos_I"/>
    <property type="match status" value="1"/>
</dbReference>
<evidence type="ECO:0000256" key="8">
    <source>
        <dbReference type="ARBA" id="ARBA00023136"/>
    </source>
</evidence>
<sequence>MSNVEISPDHGKPVLSARNVVKHYGGVRALKGVDFDIYPGTVTTLFGENGAGKSTLMKILSGVEQPTDGELILDDESVRFASTVEAQERGISIIHQELSLAPNLSVRDNIFMGRELRRAAGVDYAEEARQAAALMTALEEDIDPLTRVADLRVGQQQIVEIARALSVDARILIMDEPTSALSANEVQVLFKVIRDLTARGVAIVYISHHLEEALEITHHAVVLRDGSMTAKAERADIDLAWIVRNMVGENFDLGSPPTGHQFGDTALSVQSLTVPDASNLARAAVDRLSLDVRAGEVVCIYGLMGAGRTELLEALAGASHSSGGQVLLEGRDITYLDIAQRIAAGLVLVPEDRQRDGLVQTMSVGRNLSLASIGSFVRNMLLSRSGERGIVDDSIRDVRVKTDGPAAMIGSLSGGNQQKVVIGKMMTTHPRVLLLDEPSRGIDIGAKAEVFRLLAQRAAQGVAVVFSTSEVNECLSIAHRVIVMGRGHIVAEFGPDASKEQIMAASGESVAA</sequence>
<keyword evidence="11" id="KW-1185">Reference proteome</keyword>
<evidence type="ECO:0000313" key="10">
    <source>
        <dbReference type="EMBL" id="MFC3104341.1"/>
    </source>
</evidence>
<dbReference type="GO" id="GO:0005524">
    <property type="term" value="F:ATP binding"/>
    <property type="evidence" value="ECO:0007669"/>
    <property type="project" value="UniProtKB-KW"/>
</dbReference>
<keyword evidence="8" id="KW-0472">Membrane</keyword>
<dbReference type="PANTHER" id="PTHR43790:SF3">
    <property type="entry name" value="D-ALLOSE IMPORT ATP-BINDING PROTEIN ALSA-RELATED"/>
    <property type="match status" value="1"/>
</dbReference>
<keyword evidence="7" id="KW-1278">Translocase</keyword>
<protein>
    <submittedName>
        <fullName evidence="10">Sugar ABC transporter ATP-binding protein</fullName>
    </submittedName>
</protein>
<dbReference type="InterPro" id="IPR050107">
    <property type="entry name" value="ABC_carbohydrate_import_ATPase"/>
</dbReference>
<dbReference type="InterPro" id="IPR027417">
    <property type="entry name" value="P-loop_NTPase"/>
</dbReference>
<dbReference type="SMART" id="SM00382">
    <property type="entry name" value="AAA"/>
    <property type="match status" value="2"/>
</dbReference>
<dbReference type="PANTHER" id="PTHR43790">
    <property type="entry name" value="CARBOHYDRATE TRANSPORT ATP-BINDING PROTEIN MG119-RELATED"/>
    <property type="match status" value="1"/>
</dbReference>
<dbReference type="InterPro" id="IPR017871">
    <property type="entry name" value="ABC_transporter-like_CS"/>
</dbReference>
<dbReference type="RefSeq" id="WP_380689359.1">
    <property type="nucleotide sequence ID" value="NZ_JBHRSS010000004.1"/>
</dbReference>
<evidence type="ECO:0000256" key="4">
    <source>
        <dbReference type="ARBA" id="ARBA00022737"/>
    </source>
</evidence>
<evidence type="ECO:0000256" key="6">
    <source>
        <dbReference type="ARBA" id="ARBA00022840"/>
    </source>
</evidence>
<evidence type="ECO:0000256" key="3">
    <source>
        <dbReference type="ARBA" id="ARBA00022597"/>
    </source>
</evidence>
<evidence type="ECO:0000259" key="9">
    <source>
        <dbReference type="PROSITE" id="PS50893"/>
    </source>
</evidence>
<dbReference type="InterPro" id="IPR003439">
    <property type="entry name" value="ABC_transporter-like_ATP-bd"/>
</dbReference>
<keyword evidence="6 10" id="KW-0067">ATP-binding</keyword>
<organism evidence="10 11">
    <name type="scientific">Salinisphaera aquimarina</name>
    <dbReference type="NCBI Taxonomy" id="2094031"/>
    <lineage>
        <taxon>Bacteria</taxon>
        <taxon>Pseudomonadati</taxon>
        <taxon>Pseudomonadota</taxon>
        <taxon>Gammaproteobacteria</taxon>
        <taxon>Salinisphaerales</taxon>
        <taxon>Salinisphaeraceae</taxon>
        <taxon>Salinisphaera</taxon>
    </lineage>
</organism>
<dbReference type="Gene3D" id="3.40.50.300">
    <property type="entry name" value="P-loop containing nucleotide triphosphate hydrolases"/>
    <property type="match status" value="2"/>
</dbReference>
<dbReference type="InterPro" id="IPR003593">
    <property type="entry name" value="AAA+_ATPase"/>
</dbReference>
<dbReference type="PROSITE" id="PS50893">
    <property type="entry name" value="ABC_TRANSPORTER_2"/>
    <property type="match status" value="2"/>
</dbReference>
<name>A0ABV7ES53_9GAMM</name>
<dbReference type="Proteomes" id="UP001595462">
    <property type="component" value="Unassembled WGS sequence"/>
</dbReference>
<dbReference type="Pfam" id="PF00005">
    <property type="entry name" value="ABC_tran"/>
    <property type="match status" value="2"/>
</dbReference>
<accession>A0ABV7ES53</accession>
<feature type="domain" description="ABC transporter" evidence="9">
    <location>
        <begin position="15"/>
        <end position="250"/>
    </location>
</feature>
<keyword evidence="1" id="KW-0813">Transport</keyword>
<keyword evidence="5" id="KW-0547">Nucleotide-binding</keyword>
<comment type="caution">
    <text evidence="10">The sequence shown here is derived from an EMBL/GenBank/DDBJ whole genome shotgun (WGS) entry which is preliminary data.</text>
</comment>
<feature type="domain" description="ABC transporter" evidence="9">
    <location>
        <begin position="267"/>
        <end position="511"/>
    </location>
</feature>
<evidence type="ECO:0000256" key="7">
    <source>
        <dbReference type="ARBA" id="ARBA00022967"/>
    </source>
</evidence>
<dbReference type="EMBL" id="JBHRSS010000004">
    <property type="protein sequence ID" value="MFC3104341.1"/>
    <property type="molecule type" value="Genomic_DNA"/>
</dbReference>
<reference evidence="11" key="1">
    <citation type="journal article" date="2019" name="Int. J. Syst. Evol. Microbiol.">
        <title>The Global Catalogue of Microorganisms (GCM) 10K type strain sequencing project: providing services to taxonomists for standard genome sequencing and annotation.</title>
        <authorList>
            <consortium name="The Broad Institute Genomics Platform"/>
            <consortium name="The Broad Institute Genome Sequencing Center for Infectious Disease"/>
            <person name="Wu L."/>
            <person name="Ma J."/>
        </authorList>
    </citation>
    <scope>NUCLEOTIDE SEQUENCE [LARGE SCALE GENOMIC DNA]</scope>
    <source>
        <strain evidence="11">KCTC 52640</strain>
    </source>
</reference>
<evidence type="ECO:0000313" key="11">
    <source>
        <dbReference type="Proteomes" id="UP001595462"/>
    </source>
</evidence>
<dbReference type="SUPFAM" id="SSF52540">
    <property type="entry name" value="P-loop containing nucleoside triphosphate hydrolases"/>
    <property type="match status" value="2"/>
</dbReference>
<evidence type="ECO:0000256" key="1">
    <source>
        <dbReference type="ARBA" id="ARBA00022448"/>
    </source>
</evidence>
<keyword evidence="4" id="KW-0677">Repeat</keyword>
<dbReference type="PROSITE" id="PS00211">
    <property type="entry name" value="ABC_TRANSPORTER_1"/>
    <property type="match status" value="1"/>
</dbReference>
<dbReference type="CDD" id="cd03215">
    <property type="entry name" value="ABC_Carb_Monos_II"/>
    <property type="match status" value="1"/>
</dbReference>
<keyword evidence="3" id="KW-0762">Sugar transport</keyword>
<proteinExistence type="predicted"/>
<evidence type="ECO:0000256" key="5">
    <source>
        <dbReference type="ARBA" id="ARBA00022741"/>
    </source>
</evidence>